<dbReference type="InterPro" id="IPR006319">
    <property type="entry name" value="PEP_synth"/>
</dbReference>
<dbReference type="PIRSF" id="PIRSF000854">
    <property type="entry name" value="PEP_synthase"/>
    <property type="match status" value="1"/>
</dbReference>
<keyword evidence="8 12" id="KW-0418">Kinase</keyword>
<keyword evidence="10 12" id="KW-0460">Magnesium</keyword>
<feature type="domain" description="PEP-utilising enzyme mobile" evidence="14">
    <location>
        <begin position="371"/>
        <end position="441"/>
    </location>
</feature>
<proteinExistence type="inferred from homology"/>
<dbReference type="SUPFAM" id="SSF56059">
    <property type="entry name" value="Glutathione synthetase ATP-binding domain-like"/>
    <property type="match status" value="1"/>
</dbReference>
<dbReference type="FunFam" id="3.30.1490.20:FF:000010">
    <property type="entry name" value="Phosphoenolpyruvate synthase"/>
    <property type="match status" value="1"/>
</dbReference>
<evidence type="ECO:0000256" key="1">
    <source>
        <dbReference type="ARBA" id="ARBA00001946"/>
    </source>
</evidence>
<organism evidence="17 18">
    <name type="scientific">Halogeometricum rufum</name>
    <dbReference type="NCBI Taxonomy" id="553469"/>
    <lineage>
        <taxon>Archaea</taxon>
        <taxon>Methanobacteriati</taxon>
        <taxon>Methanobacteriota</taxon>
        <taxon>Stenosarchaea group</taxon>
        <taxon>Halobacteria</taxon>
        <taxon>Halobacteriales</taxon>
        <taxon>Haloferacaceae</taxon>
        <taxon>Halogeometricum</taxon>
    </lineage>
</organism>
<comment type="function">
    <text evidence="2 12">Catalyzes the phosphorylation of pyruvate to phosphoenolpyruvate.</text>
</comment>
<dbReference type="Gene3D" id="3.30.1490.20">
    <property type="entry name" value="ATP-grasp fold, A domain"/>
    <property type="match status" value="1"/>
</dbReference>
<keyword evidence="5 12" id="KW-0808">Transferase</keyword>
<dbReference type="GO" id="GO:0006094">
    <property type="term" value="P:gluconeogenesis"/>
    <property type="evidence" value="ECO:0007669"/>
    <property type="project" value="UniProtKB-UniPathway"/>
</dbReference>
<dbReference type="Pfam" id="PF02896">
    <property type="entry name" value="PEP-utilizers_C"/>
    <property type="match status" value="1"/>
</dbReference>
<dbReference type="STRING" id="553469.SAMN04487947_1064"/>
<comment type="pathway">
    <text evidence="3 12">Carbohydrate biosynthesis; gluconeogenesis.</text>
</comment>
<dbReference type="InterPro" id="IPR036637">
    <property type="entry name" value="Phosphohistidine_dom_sf"/>
</dbReference>
<gene>
    <name evidence="17" type="ORF">SAMN04487947_1064</name>
</gene>
<dbReference type="EC" id="2.7.9.2" evidence="12"/>
<dbReference type="GO" id="GO:0005524">
    <property type="term" value="F:ATP binding"/>
    <property type="evidence" value="ECO:0007669"/>
    <property type="project" value="UniProtKB-KW"/>
</dbReference>
<evidence type="ECO:0000256" key="5">
    <source>
        <dbReference type="ARBA" id="ARBA00022679"/>
    </source>
</evidence>
<accession>A0A1I6GFJ5</accession>
<dbReference type="InterPro" id="IPR040442">
    <property type="entry name" value="Pyrv_kinase-like_dom_sf"/>
</dbReference>
<evidence type="ECO:0000256" key="12">
    <source>
        <dbReference type="PIRNR" id="PIRNR000854"/>
    </source>
</evidence>
<dbReference type="InterPro" id="IPR000121">
    <property type="entry name" value="PEP_util_C"/>
</dbReference>
<dbReference type="PANTHER" id="PTHR43030:SF1">
    <property type="entry name" value="PHOSPHOENOLPYRUVATE SYNTHASE"/>
    <property type="match status" value="1"/>
</dbReference>
<keyword evidence="9 12" id="KW-0067">ATP-binding</keyword>
<dbReference type="InterPro" id="IPR023151">
    <property type="entry name" value="PEP_util_CS"/>
</dbReference>
<dbReference type="Pfam" id="PF01326">
    <property type="entry name" value="PPDK_N"/>
    <property type="match status" value="1"/>
</dbReference>
<name>A0A1I6GFJ5_9EURY</name>
<keyword evidence="7 12" id="KW-0547">Nucleotide-binding</keyword>
<dbReference type="GO" id="GO:0046872">
    <property type="term" value="F:metal ion binding"/>
    <property type="evidence" value="ECO:0007669"/>
    <property type="project" value="UniProtKB-KW"/>
</dbReference>
<evidence type="ECO:0000256" key="10">
    <source>
        <dbReference type="ARBA" id="ARBA00022842"/>
    </source>
</evidence>
<dbReference type="PRINTS" id="PR01736">
    <property type="entry name" value="PHPHTRNFRASE"/>
</dbReference>
<dbReference type="UniPathway" id="UPA00138"/>
<evidence type="ECO:0000256" key="9">
    <source>
        <dbReference type="ARBA" id="ARBA00022840"/>
    </source>
</evidence>
<protein>
    <recommendedName>
        <fullName evidence="12">Phosphoenolpyruvate synthase</fullName>
        <shortName evidence="12">PEP synthase</shortName>
        <ecNumber evidence="12">2.7.9.2</ecNumber>
    </recommendedName>
    <alternativeName>
        <fullName evidence="12">Pyruvate, water dikinase</fullName>
    </alternativeName>
</protein>
<dbReference type="SUPFAM" id="SSF52009">
    <property type="entry name" value="Phosphohistidine domain"/>
    <property type="match status" value="1"/>
</dbReference>
<dbReference type="InterPro" id="IPR002192">
    <property type="entry name" value="PPDK_AMP/ATP-bd"/>
</dbReference>
<comment type="cofactor">
    <cofactor evidence="1 12">
        <name>Mg(2+)</name>
        <dbReference type="ChEBI" id="CHEBI:18420"/>
    </cofactor>
</comment>
<evidence type="ECO:0000256" key="6">
    <source>
        <dbReference type="ARBA" id="ARBA00022723"/>
    </source>
</evidence>
<feature type="domain" description="PEP-utilising enzyme C-terminal" evidence="16">
    <location>
        <begin position="463"/>
        <end position="753"/>
    </location>
</feature>
<evidence type="ECO:0000256" key="3">
    <source>
        <dbReference type="ARBA" id="ARBA00004742"/>
    </source>
</evidence>
<evidence type="ECO:0000256" key="2">
    <source>
        <dbReference type="ARBA" id="ARBA00002988"/>
    </source>
</evidence>
<comment type="catalytic activity">
    <reaction evidence="11 12">
        <text>pyruvate + ATP + H2O = phosphoenolpyruvate + AMP + phosphate + 2 H(+)</text>
        <dbReference type="Rhea" id="RHEA:11364"/>
        <dbReference type="ChEBI" id="CHEBI:15361"/>
        <dbReference type="ChEBI" id="CHEBI:15377"/>
        <dbReference type="ChEBI" id="CHEBI:15378"/>
        <dbReference type="ChEBI" id="CHEBI:30616"/>
        <dbReference type="ChEBI" id="CHEBI:43474"/>
        <dbReference type="ChEBI" id="CHEBI:58702"/>
        <dbReference type="ChEBI" id="CHEBI:456215"/>
        <dbReference type="EC" id="2.7.9.2"/>
    </reaction>
</comment>
<reference evidence="18" key="1">
    <citation type="submission" date="2016-10" db="EMBL/GenBank/DDBJ databases">
        <authorList>
            <person name="Varghese N."/>
            <person name="Submissions S."/>
        </authorList>
    </citation>
    <scope>NUCLEOTIDE SEQUENCE [LARGE SCALE GENOMIC DNA]</scope>
    <source>
        <strain evidence="18">CGMCC 1.7736</strain>
    </source>
</reference>
<evidence type="ECO:0000259" key="14">
    <source>
        <dbReference type="Pfam" id="PF00391"/>
    </source>
</evidence>
<keyword evidence="6 12" id="KW-0479">Metal-binding</keyword>
<dbReference type="Gene3D" id="3.50.30.10">
    <property type="entry name" value="Phosphohistidine domain"/>
    <property type="match status" value="1"/>
</dbReference>
<evidence type="ECO:0000313" key="18">
    <source>
        <dbReference type="Proteomes" id="UP000198531"/>
    </source>
</evidence>
<dbReference type="InterPro" id="IPR013815">
    <property type="entry name" value="ATP_grasp_subdomain_1"/>
</dbReference>
<dbReference type="Gene3D" id="3.20.20.60">
    <property type="entry name" value="Phosphoenolpyruvate-binding domains"/>
    <property type="match status" value="1"/>
</dbReference>
<dbReference type="PANTHER" id="PTHR43030">
    <property type="entry name" value="PHOSPHOENOLPYRUVATE SYNTHASE"/>
    <property type="match status" value="1"/>
</dbReference>
<evidence type="ECO:0000256" key="13">
    <source>
        <dbReference type="SAM" id="MobiDB-lite"/>
    </source>
</evidence>
<dbReference type="InterPro" id="IPR018274">
    <property type="entry name" value="PEP_util_AS"/>
</dbReference>
<keyword evidence="18" id="KW-1185">Reference proteome</keyword>
<dbReference type="PROSITE" id="PS00370">
    <property type="entry name" value="PEP_ENZYMES_PHOS_SITE"/>
    <property type="match status" value="1"/>
</dbReference>
<dbReference type="RefSeq" id="WP_089805250.1">
    <property type="nucleotide sequence ID" value="NZ_FOYT01000001.1"/>
</dbReference>
<dbReference type="Proteomes" id="UP000198531">
    <property type="component" value="Unassembled WGS sequence"/>
</dbReference>
<keyword evidence="17" id="KW-0670">Pyruvate</keyword>
<evidence type="ECO:0000259" key="15">
    <source>
        <dbReference type="Pfam" id="PF01326"/>
    </source>
</evidence>
<evidence type="ECO:0000256" key="4">
    <source>
        <dbReference type="ARBA" id="ARBA00007837"/>
    </source>
</evidence>
<evidence type="ECO:0000256" key="11">
    <source>
        <dbReference type="ARBA" id="ARBA00047700"/>
    </source>
</evidence>
<sequence length="762" mass="82673">MAVVWLDDVRADDLGTVGGKGASLGELTSAGLPVPPGFVVTAGTYRSFIEDAGIDEELFDAVDVDHEDSAALKQAHERAHELIMETPVPDAVGEEILAAYEDVGDGEAFVAVRSSATAEDLPDASFAGQQETFLNVQRDALIERVKECWASLFSQRAIYYRNRKGFPHHEVDIAVVVQEMVDAEKSGVMFTSHPSTGEPRIIIEAAWGLGEAVVSGSVSPDNYVVDRESGEVETATVADKKMMMEKDVETGQTVEREVSDDKRSARVLDEDEIGRLVELGERVEDHYGEPQDVEWAIYDGDVYMLQSRPITTISDGEEEAAQAAAGDGGAANGQAGETSGDMILRGLGASPGIAAGNARIVTKLDHLDQVSDGDIIVTEMTMPDMVPAMKRAAGIVTDEGGMTSHAAIVSRELGVPAVVGTGSATREIEEGQPITIDGDKGTVREGAELKEEQREPIEEARPKTPVKPMTATEVKVNVSIPEAAERAAATGADGVGLLRIEHMVLSLGKTPEKYIADNGERAFVEELVEGVRGVAEEFYPRPVRVRTLDAPTDEFRQLEGGDDEPREHNPMLGYRGIRRSLDKPEIFKHELEAFRRLFEMGYDNVEVMFPLVNDAEDVLQAKNLMAEAGIDPDKREWGVMIETPASALGVEEMAESGLDFVSFGTNDLTQYTLAVDRNNENVADRFDELHPAVLKLIGDTIETCREVGVKTSICGQAASKPQMVQFLVNEGISSISANIDAVRDVQHEVKRVEQRLVLDSVR</sequence>
<dbReference type="PROSITE" id="PS00742">
    <property type="entry name" value="PEP_ENZYMES_2"/>
    <property type="match status" value="1"/>
</dbReference>
<evidence type="ECO:0000259" key="16">
    <source>
        <dbReference type="Pfam" id="PF02896"/>
    </source>
</evidence>
<feature type="region of interest" description="Disordered" evidence="13">
    <location>
        <begin position="317"/>
        <end position="337"/>
    </location>
</feature>
<dbReference type="Pfam" id="PF00391">
    <property type="entry name" value="PEP-utilizers"/>
    <property type="match status" value="1"/>
</dbReference>
<dbReference type="GO" id="GO:0008986">
    <property type="term" value="F:pyruvate, water dikinase activity"/>
    <property type="evidence" value="ECO:0007669"/>
    <property type="project" value="UniProtKB-EC"/>
</dbReference>
<dbReference type="AlphaFoldDB" id="A0A1I6GFJ5"/>
<evidence type="ECO:0000313" key="17">
    <source>
        <dbReference type="EMBL" id="SFR40891.1"/>
    </source>
</evidence>
<evidence type="ECO:0000256" key="7">
    <source>
        <dbReference type="ARBA" id="ARBA00022741"/>
    </source>
</evidence>
<comment type="similarity">
    <text evidence="4 12">Belongs to the PEP-utilizing enzyme family.</text>
</comment>
<dbReference type="InterPro" id="IPR008279">
    <property type="entry name" value="PEP-util_enz_mobile_dom"/>
</dbReference>
<dbReference type="NCBIfam" id="TIGR01418">
    <property type="entry name" value="PEP_synth"/>
    <property type="match status" value="1"/>
</dbReference>
<dbReference type="Gene3D" id="3.30.470.20">
    <property type="entry name" value="ATP-grasp fold, B domain"/>
    <property type="match status" value="1"/>
</dbReference>
<evidence type="ECO:0000256" key="8">
    <source>
        <dbReference type="ARBA" id="ARBA00022777"/>
    </source>
</evidence>
<dbReference type="EMBL" id="FOYT01000001">
    <property type="protein sequence ID" value="SFR40891.1"/>
    <property type="molecule type" value="Genomic_DNA"/>
</dbReference>
<dbReference type="OrthoDB" id="23397at2157"/>
<feature type="domain" description="Pyruvate phosphate dikinase AMP/ATP-binding" evidence="15">
    <location>
        <begin position="16"/>
        <end position="322"/>
    </location>
</feature>
<dbReference type="InterPro" id="IPR015813">
    <property type="entry name" value="Pyrv/PenolPyrv_kinase-like_dom"/>
</dbReference>
<dbReference type="NCBIfam" id="NF005057">
    <property type="entry name" value="PRK06464.1"/>
    <property type="match status" value="1"/>
</dbReference>
<dbReference type="SUPFAM" id="SSF51621">
    <property type="entry name" value="Phosphoenolpyruvate/pyruvate domain"/>
    <property type="match status" value="1"/>
</dbReference>